<evidence type="ECO:0000313" key="2">
    <source>
        <dbReference type="EMBL" id="CAA3006407.1"/>
    </source>
</evidence>
<feature type="compositionally biased region" description="Basic residues" evidence="1">
    <location>
        <begin position="125"/>
        <end position="143"/>
    </location>
</feature>
<proteinExistence type="predicted"/>
<dbReference type="Proteomes" id="UP000594638">
    <property type="component" value="Unassembled WGS sequence"/>
</dbReference>
<organism evidence="2 3">
    <name type="scientific">Olea europaea subsp. europaea</name>
    <dbReference type="NCBI Taxonomy" id="158383"/>
    <lineage>
        <taxon>Eukaryota</taxon>
        <taxon>Viridiplantae</taxon>
        <taxon>Streptophyta</taxon>
        <taxon>Embryophyta</taxon>
        <taxon>Tracheophyta</taxon>
        <taxon>Spermatophyta</taxon>
        <taxon>Magnoliopsida</taxon>
        <taxon>eudicotyledons</taxon>
        <taxon>Gunneridae</taxon>
        <taxon>Pentapetalae</taxon>
        <taxon>asterids</taxon>
        <taxon>lamiids</taxon>
        <taxon>Lamiales</taxon>
        <taxon>Oleaceae</taxon>
        <taxon>Oleeae</taxon>
        <taxon>Olea</taxon>
    </lineage>
</organism>
<comment type="caution">
    <text evidence="2">The sequence shown here is derived from an EMBL/GenBank/DDBJ whole genome shotgun (WGS) entry which is preliminary data.</text>
</comment>
<accession>A0A8S0TM17</accession>
<feature type="region of interest" description="Disordered" evidence="1">
    <location>
        <begin position="45"/>
        <end position="65"/>
    </location>
</feature>
<reference evidence="2 3" key="1">
    <citation type="submission" date="2019-12" db="EMBL/GenBank/DDBJ databases">
        <authorList>
            <person name="Alioto T."/>
            <person name="Alioto T."/>
            <person name="Gomez Garrido J."/>
        </authorList>
    </citation>
    <scope>NUCLEOTIDE SEQUENCE [LARGE SCALE GENOMIC DNA]</scope>
</reference>
<dbReference type="Gramene" id="OE9A087650T1">
    <property type="protein sequence ID" value="OE9A087650C1"/>
    <property type="gene ID" value="OE9A087650"/>
</dbReference>
<name>A0A8S0TM17_OLEEU</name>
<gene>
    <name evidence="2" type="ORF">OLEA9_A087650</name>
</gene>
<dbReference type="EMBL" id="CACTIH010007260">
    <property type="protein sequence ID" value="CAA3006407.1"/>
    <property type="molecule type" value="Genomic_DNA"/>
</dbReference>
<keyword evidence="3" id="KW-1185">Reference proteome</keyword>
<feature type="region of interest" description="Disordered" evidence="1">
    <location>
        <begin position="105"/>
        <end position="145"/>
    </location>
</feature>
<protein>
    <submittedName>
        <fullName evidence="2">Uncharacterized protein</fullName>
    </submittedName>
</protein>
<evidence type="ECO:0000256" key="1">
    <source>
        <dbReference type="SAM" id="MobiDB-lite"/>
    </source>
</evidence>
<evidence type="ECO:0000313" key="3">
    <source>
        <dbReference type="Proteomes" id="UP000594638"/>
    </source>
</evidence>
<sequence>MVALVCCLARHETQAGDRTTHIHKQSPHLFVLAIDFVTFSPRRLAPSQARRDASPARVRAPWHDPRQWPPPAALVIVRVQRKSVARRETSSDRKCRSLCSLEMARGPRRDSDRAGSPWDLSPRCSRSRGRAARRVTTRRRTREQRRAYRTWPRVVMM</sequence>
<dbReference type="AlphaFoldDB" id="A0A8S0TM17"/>